<keyword evidence="3" id="KW-1185">Reference proteome</keyword>
<dbReference type="Gene3D" id="3.40.50.1000">
    <property type="entry name" value="HAD superfamily/HAD-like"/>
    <property type="match status" value="1"/>
</dbReference>
<dbReference type="InterPro" id="IPR006439">
    <property type="entry name" value="HAD-SF_hydro_IA"/>
</dbReference>
<gene>
    <name evidence="2" type="ORF">SAMN05660918_1645</name>
</gene>
<dbReference type="InterPro" id="IPR023214">
    <property type="entry name" value="HAD_sf"/>
</dbReference>
<dbReference type="OrthoDB" id="9797415at2"/>
<dbReference type="InterPro" id="IPR036412">
    <property type="entry name" value="HAD-like_sf"/>
</dbReference>
<dbReference type="RefSeq" id="WP_091311243.1">
    <property type="nucleotide sequence ID" value="NZ_CBCSJU010000008.1"/>
</dbReference>
<dbReference type="SFLD" id="SFLDS00003">
    <property type="entry name" value="Haloacid_Dehalogenase"/>
    <property type="match status" value="1"/>
</dbReference>
<dbReference type="Gene3D" id="1.10.150.660">
    <property type="match status" value="1"/>
</dbReference>
<name>A0A1H6TMA3_9FLAO</name>
<evidence type="ECO:0000313" key="3">
    <source>
        <dbReference type="Proteomes" id="UP000199702"/>
    </source>
</evidence>
<dbReference type="SFLD" id="SFLDG01129">
    <property type="entry name" value="C1.5:_HAD__Beta-PGM__Phosphata"/>
    <property type="match status" value="1"/>
</dbReference>
<dbReference type="GO" id="GO:0016787">
    <property type="term" value="F:hydrolase activity"/>
    <property type="evidence" value="ECO:0007669"/>
    <property type="project" value="UniProtKB-KW"/>
</dbReference>
<dbReference type="Pfam" id="PF00702">
    <property type="entry name" value="Hydrolase"/>
    <property type="match status" value="1"/>
</dbReference>
<sequence length="214" mass="24847">MKHEIKYILFDVAGTLLHKPQFYDLLLTILNENGYEIDVSDLKLKHKLVSEVIQFPDRTNKEFYNQFNKTLLFSLGIIPNEKLIDEIFTKCSYLPWEKFEDTKILSEINLPIGIISNFNTTLKSKLNDFFGPVFKDILVSEELGVSKPNIEFYKQTVDKIGVSPENILYIGDSLRLDIQPALELGIKPLLIDRDKFYPNSKYAIQNLNQIFNHL</sequence>
<dbReference type="InterPro" id="IPR051540">
    <property type="entry name" value="S-2-haloacid_dehalogenase"/>
</dbReference>
<dbReference type="NCBIfam" id="TIGR01549">
    <property type="entry name" value="HAD-SF-IA-v1"/>
    <property type="match status" value="1"/>
</dbReference>
<dbReference type="STRING" id="402734.SAMN05660918_1645"/>
<accession>A0A1H6TMA3</accession>
<reference evidence="3" key="1">
    <citation type="submission" date="2016-10" db="EMBL/GenBank/DDBJ databases">
        <authorList>
            <person name="Varghese N."/>
            <person name="Submissions S."/>
        </authorList>
    </citation>
    <scope>NUCLEOTIDE SEQUENCE [LARGE SCALE GENOMIC DNA]</scope>
    <source>
        <strain evidence="3">DSM 17934</strain>
    </source>
</reference>
<keyword evidence="1" id="KW-0378">Hydrolase</keyword>
<dbReference type="PANTHER" id="PTHR43316">
    <property type="entry name" value="HYDROLASE, HALOACID DELAHOGENASE-RELATED"/>
    <property type="match status" value="1"/>
</dbReference>
<organism evidence="2 3">
    <name type="scientific">Flavobacterium terrigena</name>
    <dbReference type="NCBI Taxonomy" id="402734"/>
    <lineage>
        <taxon>Bacteria</taxon>
        <taxon>Pseudomonadati</taxon>
        <taxon>Bacteroidota</taxon>
        <taxon>Flavobacteriia</taxon>
        <taxon>Flavobacteriales</taxon>
        <taxon>Flavobacteriaceae</taxon>
        <taxon>Flavobacterium</taxon>
    </lineage>
</organism>
<dbReference type="Proteomes" id="UP000199702">
    <property type="component" value="Unassembled WGS sequence"/>
</dbReference>
<evidence type="ECO:0000256" key="1">
    <source>
        <dbReference type="ARBA" id="ARBA00022801"/>
    </source>
</evidence>
<proteinExistence type="predicted"/>
<protein>
    <submittedName>
        <fullName evidence="2">Haloacid dehalogenase superfamily, subfamily IA, variant 1 with third motif having Dx(3-4)D or Dx(3-4)E</fullName>
    </submittedName>
</protein>
<dbReference type="EMBL" id="FNYA01000003">
    <property type="protein sequence ID" value="SEI79324.1"/>
    <property type="molecule type" value="Genomic_DNA"/>
</dbReference>
<evidence type="ECO:0000313" key="2">
    <source>
        <dbReference type="EMBL" id="SEI79324.1"/>
    </source>
</evidence>
<dbReference type="AlphaFoldDB" id="A0A1H6TMA3"/>
<dbReference type="SUPFAM" id="SSF56784">
    <property type="entry name" value="HAD-like"/>
    <property type="match status" value="1"/>
</dbReference>